<keyword evidence="5 9" id="KW-0032">Aminotransferase</keyword>
<comment type="similarity">
    <text evidence="3 9">Belongs to the class-II pyridoxal-phosphate-dependent aminotransferase family. Histidinol-phosphate aminotransferase subfamily.</text>
</comment>
<feature type="modified residue" description="N6-(pyridoxal phosphate)lysine" evidence="9">
    <location>
        <position position="209"/>
    </location>
</feature>
<evidence type="ECO:0000256" key="10">
    <source>
        <dbReference type="SAM" id="MobiDB-lite"/>
    </source>
</evidence>
<comment type="subunit">
    <text evidence="4 9">Homodimer.</text>
</comment>
<dbReference type="AlphaFoldDB" id="A0A2Z5UTD9"/>
<evidence type="ECO:0000256" key="9">
    <source>
        <dbReference type="HAMAP-Rule" id="MF_01023"/>
    </source>
</evidence>
<protein>
    <recommendedName>
        <fullName evidence="9">Histidinol-phosphate aminotransferase</fullName>
        <ecNumber evidence="9">2.6.1.9</ecNumber>
    </recommendedName>
    <alternativeName>
        <fullName evidence="9">Imidazole acetol-phosphate transaminase</fullName>
    </alternativeName>
</protein>
<dbReference type="Pfam" id="PF00155">
    <property type="entry name" value="Aminotran_1_2"/>
    <property type="match status" value="1"/>
</dbReference>
<name>A0A2Z5UTD9_9COXI</name>
<dbReference type="GO" id="GO:0004400">
    <property type="term" value="F:histidinol-phosphate transaminase activity"/>
    <property type="evidence" value="ECO:0007669"/>
    <property type="project" value="UniProtKB-UniRule"/>
</dbReference>
<dbReference type="EMBL" id="AP018005">
    <property type="protein sequence ID" value="BBB14749.1"/>
    <property type="molecule type" value="Genomic_DNA"/>
</dbReference>
<feature type="domain" description="Aminotransferase class I/classII large" evidence="11">
    <location>
        <begin position="19"/>
        <end position="342"/>
    </location>
</feature>
<evidence type="ECO:0000256" key="5">
    <source>
        <dbReference type="ARBA" id="ARBA00022576"/>
    </source>
</evidence>
<dbReference type="UniPathway" id="UPA00031">
    <property type="reaction ID" value="UER00012"/>
</dbReference>
<dbReference type="InterPro" id="IPR015422">
    <property type="entry name" value="PyrdxlP-dep_Trfase_small"/>
</dbReference>
<sequence>MTITQQKRAYPDKTQAGPIRLDHNENPLGPSPLAIKAAQQALLNCHRYPDNHGSALKISLATHLSISPDLITLGNGSEGLLELLSNTYLTTKNSAVLPNYSFIGIKKIIQHTGTQLRIATNTYQYTTTEHILAAVEPTTKIIFIVNPNNPTGTYISSLDLNRLLEQLPSHIFAVIDEAYAEYVEDTDYPNTIKFLSTYPNLIISRTFSKFYGLAGLRLGYLISHPKIAKHLNSLCLPFSVNSIALAAAQASLYDHAHMKLSLAVNQQGRKQLMQGLKKLSLTMIPSHTNFICVNLQKNSLAIYKQLVSDDIYVRPLYDYELPNHLRISIGLKDQNQRLLEALYKILPQEL</sequence>
<evidence type="ECO:0000313" key="12">
    <source>
        <dbReference type="EMBL" id="BBB14749.1"/>
    </source>
</evidence>
<gene>
    <name evidence="9 12" type="primary">hisC</name>
    <name evidence="12" type="ORF">RVIR1_02120</name>
</gene>
<dbReference type="NCBIfam" id="TIGR01141">
    <property type="entry name" value="hisC"/>
    <property type="match status" value="1"/>
</dbReference>
<dbReference type="PANTHER" id="PTHR43643:SF3">
    <property type="entry name" value="HISTIDINOL-PHOSPHATE AMINOTRANSFERASE"/>
    <property type="match status" value="1"/>
</dbReference>
<proteinExistence type="inferred from homology"/>
<dbReference type="RefSeq" id="WP_126322263.1">
    <property type="nucleotide sequence ID" value="NZ_AP018005.1"/>
</dbReference>
<dbReference type="HAMAP" id="MF_01023">
    <property type="entry name" value="HisC_aminotrans_2"/>
    <property type="match status" value="1"/>
</dbReference>
<keyword evidence="6 9" id="KW-0808">Transferase</keyword>
<dbReference type="OrthoDB" id="9813612at2"/>
<evidence type="ECO:0000313" key="13">
    <source>
        <dbReference type="Proteomes" id="UP000282483"/>
    </source>
</evidence>
<accession>A0A2Z5UTD9</accession>
<evidence type="ECO:0000256" key="1">
    <source>
        <dbReference type="ARBA" id="ARBA00001933"/>
    </source>
</evidence>
<dbReference type="Proteomes" id="UP000282483">
    <property type="component" value="Chromosome"/>
</dbReference>
<evidence type="ECO:0000256" key="7">
    <source>
        <dbReference type="ARBA" id="ARBA00022898"/>
    </source>
</evidence>
<dbReference type="EC" id="2.6.1.9" evidence="9"/>
<evidence type="ECO:0000256" key="6">
    <source>
        <dbReference type="ARBA" id="ARBA00022679"/>
    </source>
</evidence>
<dbReference type="KEGG" id="rvi:RVIR1_02120"/>
<comment type="cofactor">
    <cofactor evidence="1 9">
        <name>pyridoxal 5'-phosphate</name>
        <dbReference type="ChEBI" id="CHEBI:597326"/>
    </cofactor>
</comment>
<dbReference type="SUPFAM" id="SSF53383">
    <property type="entry name" value="PLP-dependent transferases"/>
    <property type="match status" value="1"/>
</dbReference>
<evidence type="ECO:0000256" key="3">
    <source>
        <dbReference type="ARBA" id="ARBA00007970"/>
    </source>
</evidence>
<evidence type="ECO:0000256" key="8">
    <source>
        <dbReference type="ARBA" id="ARBA00047481"/>
    </source>
</evidence>
<dbReference type="InterPro" id="IPR050106">
    <property type="entry name" value="HistidinolP_aminotransfase"/>
</dbReference>
<keyword evidence="9" id="KW-0368">Histidine biosynthesis</keyword>
<dbReference type="InterPro" id="IPR005861">
    <property type="entry name" value="HisP_aminotrans"/>
</dbReference>
<keyword evidence="7 9" id="KW-0663">Pyridoxal phosphate</keyword>
<dbReference type="PANTHER" id="PTHR43643">
    <property type="entry name" value="HISTIDINOL-PHOSPHATE AMINOTRANSFERASE 2"/>
    <property type="match status" value="1"/>
</dbReference>
<reference evidence="12 13" key="1">
    <citation type="submission" date="2017-03" db="EMBL/GenBank/DDBJ databases">
        <title>The genome sequence of Candidatus Rickettsiella viridis.</title>
        <authorList>
            <person name="Nikoh N."/>
            <person name="Tsuchida T."/>
            <person name="Yamaguchi K."/>
            <person name="Maeda T."/>
            <person name="Shigenobu S."/>
            <person name="Fukatsu T."/>
        </authorList>
    </citation>
    <scope>NUCLEOTIDE SEQUENCE [LARGE SCALE GENOMIC DNA]</scope>
    <source>
        <strain evidence="12 13">Ap-RA04</strain>
    </source>
</reference>
<dbReference type="InterPro" id="IPR015421">
    <property type="entry name" value="PyrdxlP-dep_Trfase_major"/>
</dbReference>
<dbReference type="InterPro" id="IPR004839">
    <property type="entry name" value="Aminotransferase_I/II_large"/>
</dbReference>
<dbReference type="InterPro" id="IPR015424">
    <property type="entry name" value="PyrdxlP-dep_Trfase"/>
</dbReference>
<dbReference type="GO" id="GO:0030170">
    <property type="term" value="F:pyridoxal phosphate binding"/>
    <property type="evidence" value="ECO:0007669"/>
    <property type="project" value="InterPro"/>
</dbReference>
<organism evidence="12 13">
    <name type="scientific">Candidatus Rickettsiella viridis</name>
    <dbReference type="NCBI Taxonomy" id="676208"/>
    <lineage>
        <taxon>Bacteria</taxon>
        <taxon>Pseudomonadati</taxon>
        <taxon>Pseudomonadota</taxon>
        <taxon>Gammaproteobacteria</taxon>
        <taxon>Legionellales</taxon>
        <taxon>Coxiellaceae</taxon>
        <taxon>Rickettsiella</taxon>
    </lineage>
</organism>
<evidence type="ECO:0000256" key="4">
    <source>
        <dbReference type="ARBA" id="ARBA00011738"/>
    </source>
</evidence>
<evidence type="ECO:0000256" key="2">
    <source>
        <dbReference type="ARBA" id="ARBA00005011"/>
    </source>
</evidence>
<keyword evidence="13" id="KW-1185">Reference proteome</keyword>
<dbReference type="Gene3D" id="3.90.1150.10">
    <property type="entry name" value="Aspartate Aminotransferase, domain 1"/>
    <property type="match status" value="1"/>
</dbReference>
<evidence type="ECO:0000259" key="11">
    <source>
        <dbReference type="Pfam" id="PF00155"/>
    </source>
</evidence>
<keyword evidence="9" id="KW-0028">Amino-acid biosynthesis</keyword>
<feature type="region of interest" description="Disordered" evidence="10">
    <location>
        <begin position="1"/>
        <end position="25"/>
    </location>
</feature>
<comment type="catalytic activity">
    <reaction evidence="8 9">
        <text>L-histidinol phosphate + 2-oxoglutarate = 3-(imidazol-4-yl)-2-oxopropyl phosphate + L-glutamate</text>
        <dbReference type="Rhea" id="RHEA:23744"/>
        <dbReference type="ChEBI" id="CHEBI:16810"/>
        <dbReference type="ChEBI" id="CHEBI:29985"/>
        <dbReference type="ChEBI" id="CHEBI:57766"/>
        <dbReference type="ChEBI" id="CHEBI:57980"/>
        <dbReference type="EC" id="2.6.1.9"/>
    </reaction>
</comment>
<dbReference type="CDD" id="cd00609">
    <property type="entry name" value="AAT_like"/>
    <property type="match status" value="1"/>
</dbReference>
<comment type="pathway">
    <text evidence="2 9">Amino-acid biosynthesis; L-histidine biosynthesis; L-histidine from 5-phospho-alpha-D-ribose 1-diphosphate: step 7/9.</text>
</comment>
<dbReference type="Gene3D" id="3.40.640.10">
    <property type="entry name" value="Type I PLP-dependent aspartate aminotransferase-like (Major domain)"/>
    <property type="match status" value="1"/>
</dbReference>
<dbReference type="GO" id="GO:0000105">
    <property type="term" value="P:L-histidine biosynthetic process"/>
    <property type="evidence" value="ECO:0007669"/>
    <property type="project" value="UniProtKB-UniRule"/>
</dbReference>